<keyword evidence="2" id="KW-0521">NADP</keyword>
<name>A0ABR1H753_9HYPO</name>
<dbReference type="SUPFAM" id="SSF51735">
    <property type="entry name" value="NAD(P)-binding Rossmann-fold domains"/>
    <property type="match status" value="1"/>
</dbReference>
<reference evidence="4 5" key="1">
    <citation type="journal article" date="2025" name="Microbiol. Resour. Announc.">
        <title>Draft genome sequences for Neonectria magnoliae and Neonectria punicea, canker pathogens of Liriodendron tulipifera and Acer saccharum in West Virginia.</title>
        <authorList>
            <person name="Petronek H.M."/>
            <person name="Kasson M.T."/>
            <person name="Metheny A.M."/>
            <person name="Stauder C.M."/>
            <person name="Lovett B."/>
            <person name="Lynch S.C."/>
            <person name="Garnas J.R."/>
            <person name="Kasson L.R."/>
            <person name="Stajich J.E."/>
        </authorList>
    </citation>
    <scope>NUCLEOTIDE SEQUENCE [LARGE SCALE GENOMIC DNA]</scope>
    <source>
        <strain evidence="4 5">NRRL 64653</strain>
    </source>
</reference>
<evidence type="ECO:0000256" key="3">
    <source>
        <dbReference type="ARBA" id="ARBA00023002"/>
    </source>
</evidence>
<dbReference type="PANTHER" id="PTHR24320:SF252">
    <property type="entry name" value="DEHYDROGENASE_REDUCTASE FAMILY PROTEIN, PUTATIVE (AFU_ORTHOLOGUE AFUA_3G08550)-RELATED"/>
    <property type="match status" value="1"/>
</dbReference>
<keyword evidence="5" id="KW-1185">Reference proteome</keyword>
<sequence>MASFSVPPLGDPTWGLMVKTHRAKPRPPPATTSFAGQTAIITGSNSGIGLTAAQEMLQYGLTHLIIAVRNVSKGEKAATGLRTTHPTRKIEVWEVDMLSSVSVQAFARKCNQLVRLDIVILNAGISKPGWVLSPDGHEQVFQANYLSTALLAILLLPIIKTKRSPEIPGRLCIVSSGLALGSQFENRNDVPLLPSFDDPTKWGVAARMDRYPLTKTLVLMLASKLSEVVSADEVVVNVVDPGLISGTGLNMDQPLWFRAILALMKLVSSRSMQQGAWSYLDAVAVKGKETHGGFLVNWSLYPYHSMMYTEEGKNTTQHLWEETIEELSFAGVKGILRSLT</sequence>
<dbReference type="PANTHER" id="PTHR24320">
    <property type="entry name" value="RETINOL DEHYDROGENASE"/>
    <property type="match status" value="1"/>
</dbReference>
<dbReference type="InterPro" id="IPR002347">
    <property type="entry name" value="SDR_fam"/>
</dbReference>
<evidence type="ECO:0000256" key="1">
    <source>
        <dbReference type="ARBA" id="ARBA00006484"/>
    </source>
</evidence>
<proteinExistence type="inferred from homology"/>
<dbReference type="Proteomes" id="UP001498476">
    <property type="component" value="Unassembled WGS sequence"/>
</dbReference>
<dbReference type="InterPro" id="IPR036291">
    <property type="entry name" value="NAD(P)-bd_dom_sf"/>
</dbReference>
<gene>
    <name evidence="4" type="ORF">QQX98_004934</name>
</gene>
<evidence type="ECO:0000313" key="5">
    <source>
        <dbReference type="Proteomes" id="UP001498476"/>
    </source>
</evidence>
<dbReference type="Gene3D" id="3.40.50.720">
    <property type="entry name" value="NAD(P)-binding Rossmann-like Domain"/>
    <property type="match status" value="1"/>
</dbReference>
<evidence type="ECO:0000256" key="2">
    <source>
        <dbReference type="ARBA" id="ARBA00022857"/>
    </source>
</evidence>
<dbReference type="Pfam" id="PF00106">
    <property type="entry name" value="adh_short"/>
    <property type="match status" value="1"/>
</dbReference>
<dbReference type="EMBL" id="JAZAVJ010000063">
    <property type="protein sequence ID" value="KAK7416876.1"/>
    <property type="molecule type" value="Genomic_DNA"/>
</dbReference>
<evidence type="ECO:0000313" key="4">
    <source>
        <dbReference type="EMBL" id="KAK7416876.1"/>
    </source>
</evidence>
<accession>A0ABR1H753</accession>
<protein>
    <submittedName>
        <fullName evidence="4">Uncharacterized protein</fullName>
    </submittedName>
</protein>
<organism evidence="4 5">
    <name type="scientific">Neonectria punicea</name>
    <dbReference type="NCBI Taxonomy" id="979145"/>
    <lineage>
        <taxon>Eukaryota</taxon>
        <taxon>Fungi</taxon>
        <taxon>Dikarya</taxon>
        <taxon>Ascomycota</taxon>
        <taxon>Pezizomycotina</taxon>
        <taxon>Sordariomycetes</taxon>
        <taxon>Hypocreomycetidae</taxon>
        <taxon>Hypocreales</taxon>
        <taxon>Nectriaceae</taxon>
        <taxon>Neonectria</taxon>
    </lineage>
</organism>
<keyword evidence="3" id="KW-0560">Oxidoreductase</keyword>
<comment type="caution">
    <text evidence="4">The sequence shown here is derived from an EMBL/GenBank/DDBJ whole genome shotgun (WGS) entry which is preliminary data.</text>
</comment>
<dbReference type="PRINTS" id="PR00081">
    <property type="entry name" value="GDHRDH"/>
</dbReference>
<comment type="similarity">
    <text evidence="1">Belongs to the short-chain dehydrogenases/reductases (SDR) family.</text>
</comment>